<sequence>MNVKRAFQMLSARFAASISTAGQSNVLKSTSWKASADFVYKMNKVIDAMNVYHLNDWKREKGPLSDVNTMAEKSY</sequence>
<dbReference type="Proteomes" id="UP001497644">
    <property type="component" value="Chromosome 15"/>
</dbReference>
<protein>
    <submittedName>
        <fullName evidence="1">Uncharacterized protein</fullName>
    </submittedName>
</protein>
<evidence type="ECO:0000313" key="1">
    <source>
        <dbReference type="EMBL" id="CAL1678888.1"/>
    </source>
</evidence>
<dbReference type="AlphaFoldDB" id="A0AAV2NFW4"/>
<name>A0AAV2NFW4_9HYME</name>
<proteinExistence type="predicted"/>
<reference evidence="1" key="1">
    <citation type="submission" date="2024-04" db="EMBL/GenBank/DDBJ databases">
        <authorList>
            <consortium name="Molecular Ecology Group"/>
        </authorList>
    </citation>
    <scope>NUCLEOTIDE SEQUENCE</scope>
</reference>
<accession>A0AAV2NFW4</accession>
<dbReference type="EMBL" id="OZ034838">
    <property type="protein sequence ID" value="CAL1678888.1"/>
    <property type="molecule type" value="Genomic_DNA"/>
</dbReference>
<keyword evidence="2" id="KW-1185">Reference proteome</keyword>
<gene>
    <name evidence="1" type="ORF">LPLAT_LOCUS4669</name>
</gene>
<evidence type="ECO:0000313" key="2">
    <source>
        <dbReference type="Proteomes" id="UP001497644"/>
    </source>
</evidence>
<organism evidence="1 2">
    <name type="scientific">Lasius platythorax</name>
    <dbReference type="NCBI Taxonomy" id="488582"/>
    <lineage>
        <taxon>Eukaryota</taxon>
        <taxon>Metazoa</taxon>
        <taxon>Ecdysozoa</taxon>
        <taxon>Arthropoda</taxon>
        <taxon>Hexapoda</taxon>
        <taxon>Insecta</taxon>
        <taxon>Pterygota</taxon>
        <taxon>Neoptera</taxon>
        <taxon>Endopterygota</taxon>
        <taxon>Hymenoptera</taxon>
        <taxon>Apocrita</taxon>
        <taxon>Aculeata</taxon>
        <taxon>Formicoidea</taxon>
        <taxon>Formicidae</taxon>
        <taxon>Formicinae</taxon>
        <taxon>Lasius</taxon>
        <taxon>Lasius</taxon>
    </lineage>
</organism>